<evidence type="ECO:0000256" key="1">
    <source>
        <dbReference type="SAM" id="MobiDB-lite"/>
    </source>
</evidence>
<gene>
    <name evidence="3" type="ORF">GCM10017600_07070</name>
</gene>
<proteinExistence type="predicted"/>
<protein>
    <recommendedName>
        <fullName evidence="2">HNH nuclease domain-containing protein</fullName>
    </recommendedName>
</protein>
<organism evidence="3 4">
    <name type="scientific">Streptosporangium carneum</name>
    <dbReference type="NCBI Taxonomy" id="47481"/>
    <lineage>
        <taxon>Bacteria</taxon>
        <taxon>Bacillati</taxon>
        <taxon>Actinomycetota</taxon>
        <taxon>Actinomycetes</taxon>
        <taxon>Streptosporangiales</taxon>
        <taxon>Streptosporangiaceae</taxon>
        <taxon>Streptosporangium</taxon>
    </lineage>
</organism>
<sequence length="105" mass="11792">MQNADIPQCDGGLDVARSKGRSGRPYRRLRDQVRAASRVCWICGHAIDLTLPPRHPLSWTLDHLVPLSKGGDPLDPSNARAAHYRCNSGRGNRLRARQPTTSRRW</sequence>
<evidence type="ECO:0000259" key="2">
    <source>
        <dbReference type="SMART" id="SM00507"/>
    </source>
</evidence>
<comment type="caution">
    <text evidence="3">The sequence shown here is derived from an EMBL/GenBank/DDBJ whole genome shotgun (WGS) entry which is preliminary data.</text>
</comment>
<reference evidence="3" key="2">
    <citation type="submission" date="2023-01" db="EMBL/GenBank/DDBJ databases">
        <authorList>
            <person name="Sun Q."/>
            <person name="Evtushenko L."/>
        </authorList>
    </citation>
    <scope>NUCLEOTIDE SEQUENCE</scope>
    <source>
        <strain evidence="3">VKM Ac-2007</strain>
    </source>
</reference>
<dbReference type="Proteomes" id="UP001143474">
    <property type="component" value="Unassembled WGS sequence"/>
</dbReference>
<feature type="compositionally biased region" description="Basic residues" evidence="1">
    <location>
        <begin position="18"/>
        <end position="27"/>
    </location>
</feature>
<accession>A0A9W6MAS4</accession>
<reference evidence="3" key="1">
    <citation type="journal article" date="2014" name="Int. J. Syst. Evol. Microbiol.">
        <title>Complete genome sequence of Corynebacterium casei LMG S-19264T (=DSM 44701T), isolated from a smear-ripened cheese.</title>
        <authorList>
            <consortium name="US DOE Joint Genome Institute (JGI-PGF)"/>
            <person name="Walter F."/>
            <person name="Albersmeier A."/>
            <person name="Kalinowski J."/>
            <person name="Ruckert C."/>
        </authorList>
    </citation>
    <scope>NUCLEOTIDE SEQUENCE</scope>
    <source>
        <strain evidence="3">VKM Ac-2007</strain>
    </source>
</reference>
<dbReference type="GO" id="GO:0003676">
    <property type="term" value="F:nucleic acid binding"/>
    <property type="evidence" value="ECO:0007669"/>
    <property type="project" value="InterPro"/>
</dbReference>
<feature type="region of interest" description="Disordered" evidence="1">
    <location>
        <begin position="83"/>
        <end position="105"/>
    </location>
</feature>
<dbReference type="Pfam" id="PF01844">
    <property type="entry name" value="HNH"/>
    <property type="match status" value="1"/>
</dbReference>
<dbReference type="InterPro" id="IPR002711">
    <property type="entry name" value="HNH"/>
</dbReference>
<evidence type="ECO:0000313" key="3">
    <source>
        <dbReference type="EMBL" id="GLK07302.1"/>
    </source>
</evidence>
<dbReference type="AlphaFoldDB" id="A0A9W6MAS4"/>
<dbReference type="GO" id="GO:0004519">
    <property type="term" value="F:endonuclease activity"/>
    <property type="evidence" value="ECO:0007669"/>
    <property type="project" value="InterPro"/>
</dbReference>
<dbReference type="SMART" id="SM00507">
    <property type="entry name" value="HNHc"/>
    <property type="match status" value="1"/>
</dbReference>
<keyword evidence="4" id="KW-1185">Reference proteome</keyword>
<feature type="domain" description="HNH nuclease" evidence="2">
    <location>
        <begin position="28"/>
        <end position="88"/>
    </location>
</feature>
<feature type="region of interest" description="Disordered" evidence="1">
    <location>
        <begin position="1"/>
        <end position="27"/>
    </location>
</feature>
<dbReference type="InterPro" id="IPR003615">
    <property type="entry name" value="HNH_nuc"/>
</dbReference>
<dbReference type="GO" id="GO:0008270">
    <property type="term" value="F:zinc ion binding"/>
    <property type="evidence" value="ECO:0007669"/>
    <property type="project" value="InterPro"/>
</dbReference>
<name>A0A9W6MAS4_9ACTN</name>
<dbReference type="Gene3D" id="1.10.30.50">
    <property type="match status" value="1"/>
</dbReference>
<evidence type="ECO:0000313" key="4">
    <source>
        <dbReference type="Proteomes" id="UP001143474"/>
    </source>
</evidence>
<dbReference type="EMBL" id="BSEV01000001">
    <property type="protein sequence ID" value="GLK07302.1"/>
    <property type="molecule type" value="Genomic_DNA"/>
</dbReference>